<evidence type="ECO:0000256" key="3">
    <source>
        <dbReference type="ARBA" id="ARBA00022741"/>
    </source>
</evidence>
<dbReference type="PROSITE" id="PS50893">
    <property type="entry name" value="ABC_TRANSPORTER_2"/>
    <property type="match status" value="1"/>
</dbReference>
<dbReference type="PANTHER" id="PTHR24221:SF654">
    <property type="entry name" value="ATP-BINDING CASSETTE SUB-FAMILY B MEMBER 6"/>
    <property type="match status" value="1"/>
</dbReference>
<evidence type="ECO:0000256" key="4">
    <source>
        <dbReference type="ARBA" id="ARBA00022840"/>
    </source>
</evidence>
<name>A0ABT1KAD6_9ACTN</name>
<reference evidence="10 11" key="1">
    <citation type="submission" date="2022-06" db="EMBL/GenBank/DDBJ databases">
        <title>Sequencing the genomes of 1000 actinobacteria strains.</title>
        <authorList>
            <person name="Klenk H.-P."/>
        </authorList>
    </citation>
    <scope>NUCLEOTIDE SEQUENCE [LARGE SCALE GENOMIC DNA]</scope>
    <source>
        <strain evidence="10 11">DSM 44170</strain>
    </source>
</reference>
<keyword evidence="4 10" id="KW-0067">ATP-binding</keyword>
<dbReference type="InterPro" id="IPR039421">
    <property type="entry name" value="Type_1_exporter"/>
</dbReference>
<dbReference type="SUPFAM" id="SSF52540">
    <property type="entry name" value="P-loop containing nucleoside triphosphate hydrolases"/>
    <property type="match status" value="1"/>
</dbReference>
<dbReference type="InterPro" id="IPR011527">
    <property type="entry name" value="ABC1_TM_dom"/>
</dbReference>
<dbReference type="Gene3D" id="1.20.1560.10">
    <property type="entry name" value="ABC transporter type 1, transmembrane domain"/>
    <property type="match status" value="1"/>
</dbReference>
<dbReference type="SMART" id="SM00382">
    <property type="entry name" value="AAA"/>
    <property type="match status" value="1"/>
</dbReference>
<dbReference type="CDD" id="cd07346">
    <property type="entry name" value="ABC_6TM_exporters"/>
    <property type="match status" value="1"/>
</dbReference>
<evidence type="ECO:0000313" key="11">
    <source>
        <dbReference type="Proteomes" id="UP001320766"/>
    </source>
</evidence>
<dbReference type="PROSITE" id="PS00211">
    <property type="entry name" value="ABC_TRANSPORTER_1"/>
    <property type="match status" value="1"/>
</dbReference>
<evidence type="ECO:0000256" key="5">
    <source>
        <dbReference type="ARBA" id="ARBA00022989"/>
    </source>
</evidence>
<comment type="subcellular location">
    <subcellularLocation>
        <location evidence="1">Cell membrane</location>
        <topology evidence="1">Multi-pass membrane protein</topology>
    </subcellularLocation>
</comment>
<evidence type="ECO:0000256" key="1">
    <source>
        <dbReference type="ARBA" id="ARBA00004651"/>
    </source>
</evidence>
<dbReference type="InterPro" id="IPR003439">
    <property type="entry name" value="ABC_transporter-like_ATP-bd"/>
</dbReference>
<evidence type="ECO:0000256" key="2">
    <source>
        <dbReference type="ARBA" id="ARBA00022692"/>
    </source>
</evidence>
<dbReference type="Gene3D" id="3.40.50.300">
    <property type="entry name" value="P-loop containing nucleotide triphosphate hydrolases"/>
    <property type="match status" value="1"/>
</dbReference>
<feature type="domain" description="ABC transporter" evidence="8">
    <location>
        <begin position="330"/>
        <end position="564"/>
    </location>
</feature>
<dbReference type="InterPro" id="IPR027417">
    <property type="entry name" value="P-loop_NTPase"/>
</dbReference>
<evidence type="ECO:0000259" key="9">
    <source>
        <dbReference type="PROSITE" id="PS50929"/>
    </source>
</evidence>
<dbReference type="EMBL" id="JAMZEC010000001">
    <property type="protein sequence ID" value="MCP2350978.1"/>
    <property type="molecule type" value="Genomic_DNA"/>
</dbReference>
<dbReference type="Pfam" id="PF00005">
    <property type="entry name" value="ABC_tran"/>
    <property type="match status" value="1"/>
</dbReference>
<dbReference type="RefSeq" id="WP_253776829.1">
    <property type="nucleotide sequence ID" value="NZ_BAAAVE010000010.1"/>
</dbReference>
<dbReference type="GO" id="GO:0005524">
    <property type="term" value="F:ATP binding"/>
    <property type="evidence" value="ECO:0007669"/>
    <property type="project" value="UniProtKB-KW"/>
</dbReference>
<keyword evidence="2 7" id="KW-0812">Transmembrane</keyword>
<feature type="transmembrane region" description="Helical" evidence="7">
    <location>
        <begin position="150"/>
        <end position="168"/>
    </location>
</feature>
<sequence length="570" mass="59676">MLRLMRPGRRAGLALGAAVIAMTVLPLAGPQLTRRFVDDAIAGAGTGRLTLIALAALAAAVAGQAARLAAARLASRLAWDGTDRLRERLAGHALGLDMDFHGRHTPGELIERVDGDVVAVSGFVVAFLMDVVGGALLLAGVLGVVLAADPRLGCALLAYCVLIGLATTRAQRLAVPSATAARAAGARLYGEMEERIAGAEDIRANGAGEHVVTRFLGTAATWYRAEHRADRIGSALLAGTSVAFAAGTALMLALAAWARSTGTLTVGTAVLVFQCTVMVRAPFERLIDRLRDYQGALAGISRIGGLLAERRTLPAPARPRRLPAEGPLALELDGVAFAYDASEEGGGRVLSDVTLTLAPGETLGLVGRTGSGKTTITRLALRLYDPVAGAVRVGGVDLREVDEGSLRERVYAVTQDVRLFDASVRDNLTLFRPSPGDDALRRALADAGLGDWLAGLPDGLDTELRGVSAGEAQLLAFARAFLADPGLVVLDEASSRLDPATERRVERGMDRLLAGRTGVIVAHRLSSLSRVDKIAVMSRGRVVEYGPRAELAADPGSRFSRLLDLAGVTR</sequence>
<accession>A0ABT1KAD6</accession>
<evidence type="ECO:0000313" key="10">
    <source>
        <dbReference type="EMBL" id="MCP2350978.1"/>
    </source>
</evidence>
<dbReference type="PROSITE" id="PS50929">
    <property type="entry name" value="ABC_TM1F"/>
    <property type="match status" value="1"/>
</dbReference>
<comment type="caution">
    <text evidence="10">The sequence shown here is derived from an EMBL/GenBank/DDBJ whole genome shotgun (WGS) entry which is preliminary data.</text>
</comment>
<feature type="domain" description="ABC transmembrane type-1" evidence="9">
    <location>
        <begin position="13"/>
        <end position="295"/>
    </location>
</feature>
<dbReference type="InterPro" id="IPR017871">
    <property type="entry name" value="ABC_transporter-like_CS"/>
</dbReference>
<dbReference type="InterPro" id="IPR003593">
    <property type="entry name" value="AAA+_ATPase"/>
</dbReference>
<proteinExistence type="predicted"/>
<keyword evidence="6 7" id="KW-0472">Membrane</keyword>
<evidence type="ECO:0000259" key="8">
    <source>
        <dbReference type="PROSITE" id="PS50893"/>
    </source>
</evidence>
<keyword evidence="11" id="KW-1185">Reference proteome</keyword>
<dbReference type="PANTHER" id="PTHR24221">
    <property type="entry name" value="ATP-BINDING CASSETTE SUB-FAMILY B"/>
    <property type="match status" value="1"/>
</dbReference>
<gene>
    <name evidence="10" type="ORF">HD595_007100</name>
</gene>
<organism evidence="10 11">
    <name type="scientific">Nonomuraea roseoviolacea subsp. carminata</name>
    <dbReference type="NCBI Taxonomy" id="160689"/>
    <lineage>
        <taxon>Bacteria</taxon>
        <taxon>Bacillati</taxon>
        <taxon>Actinomycetota</taxon>
        <taxon>Actinomycetes</taxon>
        <taxon>Streptosporangiales</taxon>
        <taxon>Streptosporangiaceae</taxon>
        <taxon>Nonomuraea</taxon>
    </lineage>
</organism>
<keyword evidence="5 7" id="KW-1133">Transmembrane helix</keyword>
<dbReference type="Proteomes" id="UP001320766">
    <property type="component" value="Unassembled WGS sequence"/>
</dbReference>
<protein>
    <submittedName>
        <fullName evidence="10">ATP-binding cassette subfamily B protein/ATP-binding cassette subfamily C protein</fullName>
    </submittedName>
</protein>
<feature type="transmembrane region" description="Helical" evidence="7">
    <location>
        <begin position="12"/>
        <end position="29"/>
    </location>
</feature>
<dbReference type="Pfam" id="PF00664">
    <property type="entry name" value="ABC_membrane"/>
    <property type="match status" value="1"/>
</dbReference>
<feature type="transmembrane region" description="Helical" evidence="7">
    <location>
        <begin position="117"/>
        <end position="144"/>
    </location>
</feature>
<evidence type="ECO:0000256" key="6">
    <source>
        <dbReference type="ARBA" id="ARBA00023136"/>
    </source>
</evidence>
<evidence type="ECO:0000256" key="7">
    <source>
        <dbReference type="SAM" id="Phobius"/>
    </source>
</evidence>
<keyword evidence="3" id="KW-0547">Nucleotide-binding</keyword>
<feature type="transmembrane region" description="Helical" evidence="7">
    <location>
        <begin position="234"/>
        <end position="258"/>
    </location>
</feature>
<feature type="transmembrane region" description="Helical" evidence="7">
    <location>
        <begin position="49"/>
        <end position="70"/>
    </location>
</feature>
<dbReference type="InterPro" id="IPR036640">
    <property type="entry name" value="ABC1_TM_sf"/>
</dbReference>
<dbReference type="SUPFAM" id="SSF90123">
    <property type="entry name" value="ABC transporter transmembrane region"/>
    <property type="match status" value="1"/>
</dbReference>